<keyword evidence="5" id="KW-1185">Reference proteome</keyword>
<dbReference type="GO" id="GO:0004553">
    <property type="term" value="F:hydrolase activity, hydrolyzing O-glycosyl compounds"/>
    <property type="evidence" value="ECO:0007669"/>
    <property type="project" value="InterPro"/>
</dbReference>
<dbReference type="InterPro" id="IPR000757">
    <property type="entry name" value="Beta-glucanase-like"/>
</dbReference>
<dbReference type="GO" id="GO:0005975">
    <property type="term" value="P:carbohydrate metabolic process"/>
    <property type="evidence" value="ECO:0007669"/>
    <property type="project" value="InterPro"/>
</dbReference>
<feature type="signal peptide" evidence="2">
    <location>
        <begin position="1"/>
        <end position="23"/>
    </location>
</feature>
<dbReference type="CDD" id="cd00413">
    <property type="entry name" value="Glyco_hydrolase_16"/>
    <property type="match status" value="1"/>
</dbReference>
<dbReference type="PANTHER" id="PTHR38121:SF5">
    <property type="entry name" value="GH16 DOMAIN-CONTAINING PROTEIN"/>
    <property type="match status" value="1"/>
</dbReference>
<name>A0A3N4KJ16_9PEZI</name>
<dbReference type="PROSITE" id="PS51762">
    <property type="entry name" value="GH16_2"/>
    <property type="match status" value="1"/>
</dbReference>
<dbReference type="InterPro" id="IPR013320">
    <property type="entry name" value="ConA-like_dom_sf"/>
</dbReference>
<organism evidence="4 5">
    <name type="scientific">Morchella conica CCBAS932</name>
    <dbReference type="NCBI Taxonomy" id="1392247"/>
    <lineage>
        <taxon>Eukaryota</taxon>
        <taxon>Fungi</taxon>
        <taxon>Dikarya</taxon>
        <taxon>Ascomycota</taxon>
        <taxon>Pezizomycotina</taxon>
        <taxon>Pezizomycetes</taxon>
        <taxon>Pezizales</taxon>
        <taxon>Morchellaceae</taxon>
        <taxon>Morchella</taxon>
    </lineage>
</organism>
<accession>A0A3N4KJ16</accession>
<evidence type="ECO:0000256" key="1">
    <source>
        <dbReference type="SAM" id="MobiDB-lite"/>
    </source>
</evidence>
<evidence type="ECO:0000256" key="2">
    <source>
        <dbReference type="SAM" id="SignalP"/>
    </source>
</evidence>
<dbReference type="Proteomes" id="UP000277580">
    <property type="component" value="Unassembled WGS sequence"/>
</dbReference>
<gene>
    <name evidence="4" type="ORF">P167DRAFT_548192</name>
</gene>
<dbReference type="SUPFAM" id="SSF49899">
    <property type="entry name" value="Concanavalin A-like lectins/glucanases"/>
    <property type="match status" value="1"/>
</dbReference>
<dbReference type="Pfam" id="PF00722">
    <property type="entry name" value="Glyco_hydro_16"/>
    <property type="match status" value="1"/>
</dbReference>
<dbReference type="OrthoDB" id="25131at2759"/>
<feature type="chain" id="PRO_5018209405" evidence="2">
    <location>
        <begin position="24"/>
        <end position="372"/>
    </location>
</feature>
<dbReference type="STRING" id="1392247.A0A3N4KJ16"/>
<proteinExistence type="predicted"/>
<evidence type="ECO:0000313" key="5">
    <source>
        <dbReference type="Proteomes" id="UP000277580"/>
    </source>
</evidence>
<dbReference type="Gene3D" id="2.60.120.200">
    <property type="match status" value="1"/>
</dbReference>
<keyword evidence="4" id="KW-0430">Lectin</keyword>
<reference evidence="4 5" key="1">
    <citation type="journal article" date="2018" name="Nat. Ecol. Evol.">
        <title>Pezizomycetes genomes reveal the molecular basis of ectomycorrhizal truffle lifestyle.</title>
        <authorList>
            <person name="Murat C."/>
            <person name="Payen T."/>
            <person name="Noel B."/>
            <person name="Kuo A."/>
            <person name="Morin E."/>
            <person name="Chen J."/>
            <person name="Kohler A."/>
            <person name="Krizsan K."/>
            <person name="Balestrini R."/>
            <person name="Da Silva C."/>
            <person name="Montanini B."/>
            <person name="Hainaut M."/>
            <person name="Levati E."/>
            <person name="Barry K.W."/>
            <person name="Belfiori B."/>
            <person name="Cichocki N."/>
            <person name="Clum A."/>
            <person name="Dockter R.B."/>
            <person name="Fauchery L."/>
            <person name="Guy J."/>
            <person name="Iotti M."/>
            <person name="Le Tacon F."/>
            <person name="Lindquist E.A."/>
            <person name="Lipzen A."/>
            <person name="Malagnac F."/>
            <person name="Mello A."/>
            <person name="Molinier V."/>
            <person name="Miyauchi S."/>
            <person name="Poulain J."/>
            <person name="Riccioni C."/>
            <person name="Rubini A."/>
            <person name="Sitrit Y."/>
            <person name="Splivallo R."/>
            <person name="Traeger S."/>
            <person name="Wang M."/>
            <person name="Zifcakova L."/>
            <person name="Wipf D."/>
            <person name="Zambonelli A."/>
            <person name="Paolocci F."/>
            <person name="Nowrousian M."/>
            <person name="Ottonello S."/>
            <person name="Baldrian P."/>
            <person name="Spatafora J.W."/>
            <person name="Henrissat B."/>
            <person name="Nagy L.G."/>
            <person name="Aury J.M."/>
            <person name="Wincker P."/>
            <person name="Grigoriev I.V."/>
            <person name="Bonfante P."/>
            <person name="Martin F.M."/>
        </authorList>
    </citation>
    <scope>NUCLEOTIDE SEQUENCE [LARGE SCALE GENOMIC DNA]</scope>
    <source>
        <strain evidence="4 5">CCBAS932</strain>
    </source>
</reference>
<dbReference type="PANTHER" id="PTHR38121">
    <property type="entry name" value="GH16 DOMAIN-CONTAINING PROTEIN"/>
    <property type="match status" value="1"/>
</dbReference>
<feature type="domain" description="GH16" evidence="3">
    <location>
        <begin position="60"/>
        <end position="289"/>
    </location>
</feature>
<keyword evidence="2" id="KW-0732">Signal</keyword>
<dbReference type="GO" id="GO:0030246">
    <property type="term" value="F:carbohydrate binding"/>
    <property type="evidence" value="ECO:0007669"/>
    <property type="project" value="UniProtKB-KW"/>
</dbReference>
<protein>
    <submittedName>
        <fullName evidence="4">Concanavalin A-like lectin/glucanase</fullName>
    </submittedName>
</protein>
<dbReference type="AlphaFoldDB" id="A0A3N4KJ16"/>
<feature type="compositionally biased region" description="Polar residues" evidence="1">
    <location>
        <begin position="87"/>
        <end position="100"/>
    </location>
</feature>
<evidence type="ECO:0000313" key="4">
    <source>
        <dbReference type="EMBL" id="RPB09302.1"/>
    </source>
</evidence>
<dbReference type="EMBL" id="ML119153">
    <property type="protein sequence ID" value="RPB09302.1"/>
    <property type="molecule type" value="Genomic_DNA"/>
</dbReference>
<feature type="region of interest" description="Disordered" evidence="1">
    <location>
        <begin position="80"/>
        <end position="100"/>
    </location>
</feature>
<evidence type="ECO:0000259" key="3">
    <source>
        <dbReference type="PROSITE" id="PS51762"/>
    </source>
</evidence>
<dbReference type="InParanoid" id="A0A3N4KJ16"/>
<sequence>MIVRVATLFGAAAFMLAPFLVAADCECGYSVNKTTDETYAVFTDLLESDFLTLSNITEDTDWAIQSWSVDKEASKGPYGRITEPRNVVSNPAKSTNTSEGLNGDQAGLELYVRKLGENEEHVSVAEVDSRRTDMRYGSFRAGIKATDISGTCGAFFWYLNDTQEIDMEFLSAQINETSSPVNLVLHSALTESHGGDAKGTPTYKVIPLPFNSAEEVHEYRFDWQPGSVSFYADGKWIDTMRDARYVPQAAGKVILSHWSNGNPLWSGGPPAVDAKITIQYVQAYFNSSDPARARDHATRCKDPNAANAICEIPALTGPPTPGNVHFFSQAASGNMTNNQTVYANDKKESSAPRKSAGIVTAVLIAAMVAWVV</sequence>